<dbReference type="InterPro" id="IPR017850">
    <property type="entry name" value="Alkaline_phosphatase_core_sf"/>
</dbReference>
<dbReference type="KEGG" id="mff:MFFC18_48070"/>
<proteinExistence type="inferred from homology"/>
<dbReference type="STRING" id="980251.GCA_001642875_01670"/>
<dbReference type="EC" id="3.1.6.1" evidence="4"/>
<dbReference type="PANTHER" id="PTHR42693:SF53">
    <property type="entry name" value="ENDO-4-O-SULFATASE"/>
    <property type="match status" value="1"/>
</dbReference>
<dbReference type="SUPFAM" id="SSF53649">
    <property type="entry name" value="Alkaline phosphatase-like"/>
    <property type="match status" value="1"/>
</dbReference>
<dbReference type="AlphaFoldDB" id="A0A5B9PF48"/>
<evidence type="ECO:0000313" key="4">
    <source>
        <dbReference type="EMBL" id="QEG24884.1"/>
    </source>
</evidence>
<dbReference type="InterPro" id="IPR050738">
    <property type="entry name" value="Sulfatase"/>
</dbReference>
<name>A0A5B9PF48_9BACT</name>
<keyword evidence="5" id="KW-1185">Reference proteome</keyword>
<evidence type="ECO:0000313" key="5">
    <source>
        <dbReference type="Proteomes" id="UP000322214"/>
    </source>
</evidence>
<dbReference type="Pfam" id="PF00884">
    <property type="entry name" value="Sulfatase"/>
    <property type="match status" value="1"/>
</dbReference>
<dbReference type="EMBL" id="CP042912">
    <property type="protein sequence ID" value="QEG24884.1"/>
    <property type="molecule type" value="Genomic_DNA"/>
</dbReference>
<dbReference type="FunFam" id="3.40.720.10:FF:000070">
    <property type="entry name" value="Arylsulfatase A"/>
    <property type="match status" value="1"/>
</dbReference>
<dbReference type="Gene3D" id="3.40.720.10">
    <property type="entry name" value="Alkaline Phosphatase, subunit A"/>
    <property type="match status" value="1"/>
</dbReference>
<dbReference type="OrthoDB" id="9783154at2"/>
<evidence type="ECO:0000256" key="1">
    <source>
        <dbReference type="ARBA" id="ARBA00008779"/>
    </source>
</evidence>
<gene>
    <name evidence="4" type="primary">atsA_33</name>
    <name evidence="4" type="ORF">MFFC18_48070</name>
</gene>
<evidence type="ECO:0000259" key="3">
    <source>
        <dbReference type="Pfam" id="PF00884"/>
    </source>
</evidence>
<dbReference type="RefSeq" id="WP_075084464.1">
    <property type="nucleotide sequence ID" value="NZ_CP042912.1"/>
</dbReference>
<evidence type="ECO:0000256" key="2">
    <source>
        <dbReference type="ARBA" id="ARBA00022801"/>
    </source>
</evidence>
<comment type="similarity">
    <text evidence="1">Belongs to the sulfatase family.</text>
</comment>
<sequence>MQCFSLLLCLFVALFCELKDCIALDGPGSPERKPNVILIMTDDMGYGDVGINGNTMLKTPHLDTLAKQSVRMTDFHVDPTCAETRAALMTGRYSCRTGVWHTIMGRSILRADELTMADVFASNGYATGIFGKWHLGDNYPFLPRHRGFQVEFIHGGGGVSQTPDAWGNDYFDDTYFRNGKPEKQKGYCTDVFFEATLDFIEDNRDKPFFAYLATNAAHGPYRCAKEYSQPYRDKGVEKTMSSFYGMITNIDDNVGKLCEKLNELGLKENTILIFTSDNGTARGMLKPDAIKKGYEWIGFNGGLSGTKASKLEGGHRVPFFVRWPDGKIGGGKELSTLTAQFDLLPTFVDLCELKMPREVEFDGSSLKELWLDPDGGSDLNDRTLVVHSQRIDKPEKWRSSSVMKQNWRLINGKYLYDLDSDRAQKKDVSRKYPEVVKELRSSYDKWWKSVSKQFDEYVRIPLGTDADPNVLLTCHDWHVTEGEVPWNQGKIKRDLSSNGFWAVDVRQAGKYKITLRARPAGVDYEFKAGKAKVKVGDLETETDIMDKSDSISLSMKLPVGPTLVQTWISEGKKNRGAYYVEVKRLDQ</sequence>
<feature type="domain" description="Sulfatase N-terminal" evidence="3">
    <location>
        <begin position="34"/>
        <end position="350"/>
    </location>
</feature>
<dbReference type="GO" id="GO:0004065">
    <property type="term" value="F:arylsulfatase activity"/>
    <property type="evidence" value="ECO:0007669"/>
    <property type="project" value="UniProtKB-EC"/>
</dbReference>
<dbReference type="CDD" id="cd16146">
    <property type="entry name" value="ARS_like"/>
    <property type="match status" value="1"/>
</dbReference>
<reference evidence="4 5" key="1">
    <citation type="submission" date="2019-08" db="EMBL/GenBank/DDBJ databases">
        <title>Deep-cultivation of Planctomycetes and their phenomic and genomic characterization uncovers novel biology.</title>
        <authorList>
            <person name="Wiegand S."/>
            <person name="Jogler M."/>
            <person name="Boedeker C."/>
            <person name="Pinto D."/>
            <person name="Vollmers J."/>
            <person name="Rivas-Marin E."/>
            <person name="Kohn T."/>
            <person name="Peeters S.H."/>
            <person name="Heuer A."/>
            <person name="Rast P."/>
            <person name="Oberbeckmann S."/>
            <person name="Bunk B."/>
            <person name="Jeske O."/>
            <person name="Meyerdierks A."/>
            <person name="Storesund J.E."/>
            <person name="Kallscheuer N."/>
            <person name="Luecker S."/>
            <person name="Lage O.M."/>
            <person name="Pohl T."/>
            <person name="Merkel B.J."/>
            <person name="Hornburger P."/>
            <person name="Mueller R.-W."/>
            <person name="Bruemmer F."/>
            <person name="Labrenz M."/>
            <person name="Spormann A.M."/>
            <person name="Op den Camp H."/>
            <person name="Overmann J."/>
            <person name="Amann R."/>
            <person name="Jetten M.S.M."/>
            <person name="Mascher T."/>
            <person name="Medema M.H."/>
            <person name="Devos D.P."/>
            <person name="Kaster A.-K."/>
            <person name="Ovreas L."/>
            <person name="Rohde M."/>
            <person name="Galperin M.Y."/>
            <person name="Jogler C."/>
        </authorList>
    </citation>
    <scope>NUCLEOTIDE SEQUENCE [LARGE SCALE GENOMIC DNA]</scope>
    <source>
        <strain evidence="4 5">FC18</strain>
    </source>
</reference>
<keyword evidence="2 4" id="KW-0378">Hydrolase</keyword>
<protein>
    <submittedName>
        <fullName evidence="4">Arylsulfatase</fullName>
        <ecNumber evidence="4">3.1.6.1</ecNumber>
    </submittedName>
</protein>
<dbReference type="InterPro" id="IPR000917">
    <property type="entry name" value="Sulfatase_N"/>
</dbReference>
<dbReference type="PANTHER" id="PTHR42693">
    <property type="entry name" value="ARYLSULFATASE FAMILY MEMBER"/>
    <property type="match status" value="1"/>
</dbReference>
<organism evidence="4 5">
    <name type="scientific">Mariniblastus fucicola</name>
    <dbReference type="NCBI Taxonomy" id="980251"/>
    <lineage>
        <taxon>Bacteria</taxon>
        <taxon>Pseudomonadati</taxon>
        <taxon>Planctomycetota</taxon>
        <taxon>Planctomycetia</taxon>
        <taxon>Pirellulales</taxon>
        <taxon>Pirellulaceae</taxon>
        <taxon>Mariniblastus</taxon>
    </lineage>
</organism>
<dbReference type="Gene3D" id="3.30.1120.10">
    <property type="match status" value="1"/>
</dbReference>
<accession>A0A5B9PF48</accession>
<dbReference type="Proteomes" id="UP000322214">
    <property type="component" value="Chromosome"/>
</dbReference>